<comment type="caution">
    <text evidence="1">The sequence shown here is derived from an EMBL/GenBank/DDBJ whole genome shotgun (WGS) entry which is preliminary data.</text>
</comment>
<accession>A0ABS2P6P1</accession>
<gene>
    <name evidence="1" type="ORF">JOD17_000163</name>
</gene>
<proteinExistence type="predicted"/>
<reference evidence="1 2" key="1">
    <citation type="submission" date="2021-01" db="EMBL/GenBank/DDBJ databases">
        <title>Genomic Encyclopedia of Type Strains, Phase IV (KMG-IV): sequencing the most valuable type-strain genomes for metagenomic binning, comparative biology and taxonomic classification.</title>
        <authorList>
            <person name="Goeker M."/>
        </authorList>
    </citation>
    <scope>NUCLEOTIDE SEQUENCE [LARGE SCALE GENOMIC DNA]</scope>
    <source>
        <strain evidence="1 2">DSM 25540</strain>
    </source>
</reference>
<sequence>MLLQFGEKSQIGSTTGNFVGREINIEKAAFNQSGLEIGKFMAILHTAWCASGKI</sequence>
<dbReference type="Proteomes" id="UP000741863">
    <property type="component" value="Unassembled WGS sequence"/>
</dbReference>
<evidence type="ECO:0000313" key="1">
    <source>
        <dbReference type="EMBL" id="MBM7631072.1"/>
    </source>
</evidence>
<evidence type="ECO:0000313" key="2">
    <source>
        <dbReference type="Proteomes" id="UP000741863"/>
    </source>
</evidence>
<keyword evidence="2" id="KW-1185">Reference proteome</keyword>
<organism evidence="1 2">
    <name type="scientific">Geomicrobium sediminis</name>
    <dbReference type="NCBI Taxonomy" id="1347788"/>
    <lineage>
        <taxon>Bacteria</taxon>
        <taxon>Bacillati</taxon>
        <taxon>Bacillota</taxon>
        <taxon>Bacilli</taxon>
        <taxon>Bacillales</taxon>
        <taxon>Geomicrobium</taxon>
    </lineage>
</organism>
<protein>
    <submittedName>
        <fullName evidence="1">Uncharacterized protein</fullName>
    </submittedName>
</protein>
<dbReference type="EMBL" id="JAFBEC010000001">
    <property type="protein sequence ID" value="MBM7631072.1"/>
    <property type="molecule type" value="Genomic_DNA"/>
</dbReference>
<dbReference type="RefSeq" id="WP_204695266.1">
    <property type="nucleotide sequence ID" value="NZ_JAFBEC010000001.1"/>
</dbReference>
<name>A0ABS2P6P1_9BACL</name>